<evidence type="ECO:0000313" key="1">
    <source>
        <dbReference type="EMBL" id="KAG9355736.1"/>
    </source>
</evidence>
<protein>
    <submittedName>
        <fullName evidence="1">Uncharacterized protein</fullName>
    </submittedName>
</protein>
<dbReference type="AlphaFoldDB" id="A0A8T2PWZ2"/>
<gene>
    <name evidence="1" type="ORF">JZ751_000574</name>
</gene>
<dbReference type="Proteomes" id="UP000824540">
    <property type="component" value="Unassembled WGS sequence"/>
</dbReference>
<evidence type="ECO:0000313" key="2">
    <source>
        <dbReference type="Proteomes" id="UP000824540"/>
    </source>
</evidence>
<proteinExistence type="predicted"/>
<comment type="caution">
    <text evidence="1">The sequence shown here is derived from an EMBL/GenBank/DDBJ whole genome shotgun (WGS) entry which is preliminary data.</text>
</comment>
<dbReference type="EMBL" id="JAFBMS010000001">
    <property type="protein sequence ID" value="KAG9355736.1"/>
    <property type="molecule type" value="Genomic_DNA"/>
</dbReference>
<organism evidence="1 2">
    <name type="scientific">Albula glossodonta</name>
    <name type="common">roundjaw bonefish</name>
    <dbReference type="NCBI Taxonomy" id="121402"/>
    <lineage>
        <taxon>Eukaryota</taxon>
        <taxon>Metazoa</taxon>
        <taxon>Chordata</taxon>
        <taxon>Craniata</taxon>
        <taxon>Vertebrata</taxon>
        <taxon>Euteleostomi</taxon>
        <taxon>Actinopterygii</taxon>
        <taxon>Neopterygii</taxon>
        <taxon>Teleostei</taxon>
        <taxon>Albuliformes</taxon>
        <taxon>Albulidae</taxon>
        <taxon>Albula</taxon>
    </lineage>
</organism>
<keyword evidence="2" id="KW-1185">Reference proteome</keyword>
<name>A0A8T2PWZ2_9TELE</name>
<accession>A0A8T2PWZ2</accession>
<sequence length="88" mass="9856">MSMTAALSVFVNKHLVNNKVAFALSEWQLQPSREPESISVLAQEGPRGLPSDKKEGDRRLRLRTTGHELVNVNHLLAYEETCRAMGPK</sequence>
<reference evidence="1" key="1">
    <citation type="thesis" date="2021" institute="BYU ScholarsArchive" country="Provo, UT, USA">
        <title>Applications of and Algorithms for Genome Assembly and Genomic Analyses with an Emphasis on Marine Teleosts.</title>
        <authorList>
            <person name="Pickett B.D."/>
        </authorList>
    </citation>
    <scope>NUCLEOTIDE SEQUENCE</scope>
    <source>
        <strain evidence="1">HI-2016</strain>
    </source>
</reference>